<gene>
    <name evidence="1" type="ORF">C8N46_11313</name>
</gene>
<evidence type="ECO:0008006" key="3">
    <source>
        <dbReference type="Google" id="ProtNLM"/>
    </source>
</evidence>
<evidence type="ECO:0000313" key="1">
    <source>
        <dbReference type="EMBL" id="PTX58523.1"/>
    </source>
</evidence>
<dbReference type="Pfam" id="PF11185">
    <property type="entry name" value="DUF2971"/>
    <property type="match status" value="1"/>
</dbReference>
<dbReference type="RefSeq" id="WP_108116716.1">
    <property type="nucleotide sequence ID" value="NZ_QBKT01000013.1"/>
</dbReference>
<dbReference type="InterPro" id="IPR021352">
    <property type="entry name" value="DUF2971"/>
</dbReference>
<sequence length="473" mass="56358">MYRFRTIENILGKYKELENQEIYFASLEELNDPIEGYLDLFWQGDKIIWKNFLKHYILCLEHVFALTIVSKKDSLIDIKSIPILKNHKQYPSPNYKKIITKILEKSFKDELLKELPANLANRRNKIRRHELLSYLRLIHYKLINIISIVYYENQLLKKPFKINSVEKFLDKKRESSNNFILINKSEKEFHEIENLSEKLFSTTNSIVMELDLISSYNNLDKEIPPKYSFIFKEFPDAFLIKAETMIYPEWFTACFMSTCENSSVWGNYADKHRGVCLIFKTKSHGSKKQIDLITEYGHNDTGPIIGMRPHTFHEVIYENRHVEINFFKNLGRLQVGVLKSQWYTDDNGNISSCAEPITDKSGEWIKKHHENYKIGMTTKLDDWDYENEFRLIITNMLNAYHEKENRKLKYDFNDLEGIIFGIKTLKSHKLDIMRIIEKKCKQHDRKEFSFYQAFYDTDKGKINKKRLNLLKLD</sequence>
<comment type="caution">
    <text evidence="1">The sequence shown here is derived from an EMBL/GenBank/DDBJ whole genome shotgun (WGS) entry which is preliminary data.</text>
</comment>
<name>A0A2T6BR22_9FLAO</name>
<accession>A0A2T6BR22</accession>
<dbReference type="OrthoDB" id="190848at2"/>
<protein>
    <recommendedName>
        <fullName evidence="3">DUF2971 family protein</fullName>
    </recommendedName>
</protein>
<dbReference type="Proteomes" id="UP000244090">
    <property type="component" value="Unassembled WGS sequence"/>
</dbReference>
<proteinExistence type="predicted"/>
<keyword evidence="2" id="KW-1185">Reference proteome</keyword>
<evidence type="ECO:0000313" key="2">
    <source>
        <dbReference type="Proteomes" id="UP000244090"/>
    </source>
</evidence>
<organism evidence="1 2">
    <name type="scientific">Kordia periserrulae</name>
    <dbReference type="NCBI Taxonomy" id="701523"/>
    <lineage>
        <taxon>Bacteria</taxon>
        <taxon>Pseudomonadati</taxon>
        <taxon>Bacteroidota</taxon>
        <taxon>Flavobacteriia</taxon>
        <taxon>Flavobacteriales</taxon>
        <taxon>Flavobacteriaceae</taxon>
        <taxon>Kordia</taxon>
    </lineage>
</organism>
<dbReference type="AlphaFoldDB" id="A0A2T6BR22"/>
<reference evidence="1 2" key="1">
    <citation type="submission" date="2018-04" db="EMBL/GenBank/DDBJ databases">
        <title>Genomic Encyclopedia of Archaeal and Bacterial Type Strains, Phase II (KMG-II): from individual species to whole genera.</title>
        <authorList>
            <person name="Goeker M."/>
        </authorList>
    </citation>
    <scope>NUCLEOTIDE SEQUENCE [LARGE SCALE GENOMIC DNA]</scope>
    <source>
        <strain evidence="1 2">DSM 25731</strain>
    </source>
</reference>
<dbReference type="EMBL" id="QBKT01000013">
    <property type="protein sequence ID" value="PTX58523.1"/>
    <property type="molecule type" value="Genomic_DNA"/>
</dbReference>